<name>A0A8S3GBX0_9BILA</name>
<accession>A0A8S3GBX0</accession>
<dbReference type="Proteomes" id="UP000681967">
    <property type="component" value="Unassembled WGS sequence"/>
</dbReference>
<evidence type="ECO:0000313" key="2">
    <source>
        <dbReference type="Proteomes" id="UP000681967"/>
    </source>
</evidence>
<sequence>TMKTYHQYQSESKQAEQKLSFILQQVAKIKSVKKQKAMAKRVEKVKPDTSNLALVGKNKLVESIAIKIVL</sequence>
<dbReference type="AlphaFoldDB" id="A0A8S3GBX0"/>
<feature type="non-terminal residue" evidence="1">
    <location>
        <position position="1"/>
    </location>
</feature>
<evidence type="ECO:0000313" key="1">
    <source>
        <dbReference type="EMBL" id="CAF5157401.1"/>
    </source>
</evidence>
<comment type="caution">
    <text evidence="1">The sequence shown here is derived from an EMBL/GenBank/DDBJ whole genome shotgun (WGS) entry which is preliminary data.</text>
</comment>
<gene>
    <name evidence="1" type="ORF">BYL167_LOCUS73723</name>
</gene>
<reference evidence="1" key="1">
    <citation type="submission" date="2021-02" db="EMBL/GenBank/DDBJ databases">
        <authorList>
            <person name="Nowell W R."/>
        </authorList>
    </citation>
    <scope>NUCLEOTIDE SEQUENCE</scope>
</reference>
<dbReference type="EMBL" id="CAJOBH010262731">
    <property type="protein sequence ID" value="CAF5157401.1"/>
    <property type="molecule type" value="Genomic_DNA"/>
</dbReference>
<proteinExistence type="predicted"/>
<organism evidence="1 2">
    <name type="scientific">Rotaria magnacalcarata</name>
    <dbReference type="NCBI Taxonomy" id="392030"/>
    <lineage>
        <taxon>Eukaryota</taxon>
        <taxon>Metazoa</taxon>
        <taxon>Spiralia</taxon>
        <taxon>Gnathifera</taxon>
        <taxon>Rotifera</taxon>
        <taxon>Eurotatoria</taxon>
        <taxon>Bdelloidea</taxon>
        <taxon>Philodinida</taxon>
        <taxon>Philodinidae</taxon>
        <taxon>Rotaria</taxon>
    </lineage>
</organism>
<protein>
    <submittedName>
        <fullName evidence="1">Uncharacterized protein</fullName>
    </submittedName>
</protein>